<dbReference type="FunFam" id="3.40.50.720:FF:000311">
    <property type="entry name" value="Ornithine cyclodeaminase"/>
    <property type="match status" value="1"/>
</dbReference>
<evidence type="ECO:0000313" key="2">
    <source>
        <dbReference type="EMBL" id="QXM23772.1"/>
    </source>
</evidence>
<dbReference type="GO" id="GO:0005737">
    <property type="term" value="C:cytoplasm"/>
    <property type="evidence" value="ECO:0007669"/>
    <property type="project" value="TreeGrafter"/>
</dbReference>
<dbReference type="PIRSF" id="PIRSF001439">
    <property type="entry name" value="CryM"/>
    <property type="match status" value="1"/>
</dbReference>
<dbReference type="InterPro" id="IPR003462">
    <property type="entry name" value="ODC_Mu_crystall"/>
</dbReference>
<dbReference type="EC" id="4.3.1.12" evidence="2"/>
<dbReference type="PANTHER" id="PTHR13812">
    <property type="entry name" value="KETIMINE REDUCTASE MU-CRYSTALLIN"/>
    <property type="match status" value="1"/>
</dbReference>
<dbReference type="Proteomes" id="UP000694001">
    <property type="component" value="Chromosome"/>
</dbReference>
<dbReference type="Pfam" id="PF02423">
    <property type="entry name" value="OCD_Mu_crystall"/>
    <property type="match status" value="1"/>
</dbReference>
<proteinExistence type="inferred from homology"/>
<dbReference type="GO" id="GO:0008473">
    <property type="term" value="F:ornithine cyclodeaminase activity"/>
    <property type="evidence" value="ECO:0007669"/>
    <property type="project" value="UniProtKB-EC"/>
</dbReference>
<dbReference type="KEGG" id="elio:KO353_10705"/>
<name>A0A975U0T9_9PROT</name>
<comment type="similarity">
    <text evidence="1">Belongs to the ornithine cyclodeaminase/mu-crystallin family.</text>
</comment>
<evidence type="ECO:0000256" key="1">
    <source>
        <dbReference type="ARBA" id="ARBA00008903"/>
    </source>
</evidence>
<keyword evidence="3" id="KW-1185">Reference proteome</keyword>
<dbReference type="GO" id="GO:0019752">
    <property type="term" value="P:carboxylic acid metabolic process"/>
    <property type="evidence" value="ECO:0007669"/>
    <property type="project" value="UniProtKB-ARBA"/>
</dbReference>
<protein>
    <submittedName>
        <fullName evidence="2">Ornithine cyclodeaminase family protein</fullName>
        <ecNumber evidence="2">4.3.1.12</ecNumber>
    </submittedName>
</protein>
<evidence type="ECO:0000313" key="3">
    <source>
        <dbReference type="Proteomes" id="UP000694001"/>
    </source>
</evidence>
<dbReference type="RefSeq" id="WP_218284679.1">
    <property type="nucleotide sequence ID" value="NZ_CP076448.1"/>
</dbReference>
<gene>
    <name evidence="2" type="ORF">KO353_10705</name>
</gene>
<keyword evidence="2" id="KW-0456">Lyase</keyword>
<reference evidence="2" key="1">
    <citation type="submission" date="2021-06" db="EMBL/GenBank/DDBJ databases">
        <title>Elioraea tepida, sp. nov., a moderately thermophilic aerobic anoxygenic phototrophic bacterium isolated from an alkaline siliceous hot spring mat community in Yellowstone National Park, WY, USA.</title>
        <authorList>
            <person name="Saini M.K."/>
            <person name="Yoshida S."/>
            <person name="Sebastian A."/>
            <person name="Hirose S."/>
            <person name="Hara E."/>
            <person name="Tamaki H."/>
            <person name="Soulier N.T."/>
            <person name="Albert I."/>
            <person name="Hanada S."/>
            <person name="Bryant D.A."/>
            <person name="Tank M."/>
        </authorList>
    </citation>
    <scope>NUCLEOTIDE SEQUENCE</scope>
    <source>
        <strain evidence="2">MS-P2</strain>
    </source>
</reference>
<dbReference type="PANTHER" id="PTHR13812:SF19">
    <property type="entry name" value="KETIMINE REDUCTASE MU-CRYSTALLIN"/>
    <property type="match status" value="1"/>
</dbReference>
<accession>A0A975U0T9</accession>
<dbReference type="EMBL" id="CP076448">
    <property type="protein sequence ID" value="QXM23772.1"/>
    <property type="molecule type" value="Genomic_DNA"/>
</dbReference>
<dbReference type="AlphaFoldDB" id="A0A975U0T9"/>
<dbReference type="GO" id="GO:0016491">
    <property type="term" value="F:oxidoreductase activity"/>
    <property type="evidence" value="ECO:0007669"/>
    <property type="project" value="UniProtKB-ARBA"/>
</dbReference>
<organism evidence="2 3">
    <name type="scientific">Elioraea tepida</name>
    <dbReference type="NCBI Taxonomy" id="2843330"/>
    <lineage>
        <taxon>Bacteria</taxon>
        <taxon>Pseudomonadati</taxon>
        <taxon>Pseudomonadota</taxon>
        <taxon>Alphaproteobacteria</taxon>
        <taxon>Acetobacterales</taxon>
        <taxon>Elioraeaceae</taxon>
        <taxon>Elioraea</taxon>
    </lineage>
</organism>
<sequence>MRVIDSASLAALTPYRALVEALARGLARPVVSPPRMHLDPTGDGDALLLMPAWRVDGLMGVKLVTAYPGNAARGLPAVAASYTAFEQRTGEMIAVLDGTELTARRTAAAAALAARWLARPGSRRLLVIGTGALSLPLARAHFAVIPGLAEVRVWGRVAAKASRAAEQLASEGIPAAPAGALAEEVGAADIIVTATTATEPLIESAWVRPGAHLGLIGAFTPAMAEAEPALLARAELWADDCEAVLAKGGEVVQAIAAGIIAAEAVRGDLAALARGPVPERQPDAITVFKSVGFAALDLVAAELALGRLPPG</sequence>